<dbReference type="EMBL" id="JAJHUN010000011">
    <property type="protein sequence ID" value="KAJ4144773.1"/>
    <property type="molecule type" value="Genomic_DNA"/>
</dbReference>
<organism evidence="1 2">
    <name type="scientific">Akanthomyces muscarius</name>
    <name type="common">Entomopathogenic fungus</name>
    <name type="synonym">Lecanicillium muscarium</name>
    <dbReference type="NCBI Taxonomy" id="2231603"/>
    <lineage>
        <taxon>Eukaryota</taxon>
        <taxon>Fungi</taxon>
        <taxon>Dikarya</taxon>
        <taxon>Ascomycota</taxon>
        <taxon>Pezizomycotina</taxon>
        <taxon>Sordariomycetes</taxon>
        <taxon>Hypocreomycetidae</taxon>
        <taxon>Hypocreales</taxon>
        <taxon>Cordycipitaceae</taxon>
        <taxon>Akanthomyces</taxon>
    </lineage>
</organism>
<dbReference type="AlphaFoldDB" id="A0A9W8Q1T7"/>
<proteinExistence type="predicted"/>
<dbReference type="RefSeq" id="XP_056048443.1">
    <property type="nucleotide sequence ID" value="XM_056194746.1"/>
</dbReference>
<keyword evidence="2" id="KW-1185">Reference proteome</keyword>
<evidence type="ECO:0000313" key="2">
    <source>
        <dbReference type="Proteomes" id="UP001144673"/>
    </source>
</evidence>
<accession>A0A9W8Q1T7</accession>
<dbReference type="GeneID" id="80890802"/>
<gene>
    <name evidence="1" type="ORF">LMH87_003643</name>
</gene>
<reference evidence="1" key="1">
    <citation type="journal article" date="2023" name="Access Microbiol">
        <title>De-novo genome assembly for Akanthomyces muscarius, a biocontrol agent of insect agricultural pests.</title>
        <authorList>
            <person name="Erdos Z."/>
            <person name="Studholme D.J."/>
            <person name="Raymond B."/>
            <person name="Sharma M."/>
        </authorList>
    </citation>
    <scope>NUCLEOTIDE SEQUENCE</scope>
    <source>
        <strain evidence="1">Ve6</strain>
    </source>
</reference>
<evidence type="ECO:0000313" key="1">
    <source>
        <dbReference type="EMBL" id="KAJ4144773.1"/>
    </source>
</evidence>
<protein>
    <submittedName>
        <fullName evidence="1">Uncharacterized protein</fullName>
    </submittedName>
</protein>
<dbReference type="Proteomes" id="UP001144673">
    <property type="component" value="Chromosome 2"/>
</dbReference>
<name>A0A9W8Q1T7_AKAMU</name>
<dbReference type="KEGG" id="amus:LMH87_003643"/>
<sequence>MAPSERSFRRCAVTDSVLQRCIARPPLQCVSAEMPGKLRSAGRDRGTLQALFLAVHAVLQAHLYLRLGSLPSLAFCPAAKYHPQQSPQKYGAAAAPRIRVVAGLGRPLLSFLPHSFHLPWFFCPQHFAPFAFSRYTIYEADFIRPYDVLCTPPTTSNHDFVPPLRISPFASPFASSYDLDIFIVSIFEHIAAARLEE</sequence>
<comment type="caution">
    <text evidence="1">The sequence shown here is derived from an EMBL/GenBank/DDBJ whole genome shotgun (WGS) entry which is preliminary data.</text>
</comment>